<dbReference type="PROSITE" id="PS50112">
    <property type="entry name" value="PAS"/>
    <property type="match status" value="1"/>
</dbReference>
<dbReference type="InterPro" id="IPR035919">
    <property type="entry name" value="EAL_sf"/>
</dbReference>
<dbReference type="SMART" id="SM00267">
    <property type="entry name" value="GGDEF"/>
    <property type="match status" value="1"/>
</dbReference>
<dbReference type="InterPro" id="IPR003018">
    <property type="entry name" value="GAF"/>
</dbReference>
<dbReference type="SMART" id="SM00065">
    <property type="entry name" value="GAF"/>
    <property type="match status" value="2"/>
</dbReference>
<evidence type="ECO:0000256" key="2">
    <source>
        <dbReference type="ARBA" id="ARBA00012282"/>
    </source>
</evidence>
<dbReference type="PANTHER" id="PTHR44757:SF2">
    <property type="entry name" value="BIOFILM ARCHITECTURE MAINTENANCE PROTEIN MBAA"/>
    <property type="match status" value="1"/>
</dbReference>
<feature type="domain" description="EAL" evidence="6">
    <location>
        <begin position="652"/>
        <end position="906"/>
    </location>
</feature>
<dbReference type="KEGG" id="gai:IMCC3135_23200"/>
<organism evidence="8 9">
    <name type="scientific">Granulosicoccus antarcticus IMCC3135</name>
    <dbReference type="NCBI Taxonomy" id="1192854"/>
    <lineage>
        <taxon>Bacteria</taxon>
        <taxon>Pseudomonadati</taxon>
        <taxon>Pseudomonadota</taxon>
        <taxon>Gammaproteobacteria</taxon>
        <taxon>Chromatiales</taxon>
        <taxon>Granulosicoccaceae</taxon>
        <taxon>Granulosicoccus</taxon>
    </lineage>
</organism>
<dbReference type="SMART" id="SM00052">
    <property type="entry name" value="EAL"/>
    <property type="match status" value="1"/>
</dbReference>
<dbReference type="PROSITE" id="PS50883">
    <property type="entry name" value="EAL"/>
    <property type="match status" value="1"/>
</dbReference>
<dbReference type="InterPro" id="IPR029787">
    <property type="entry name" value="Nucleotide_cyclase"/>
</dbReference>
<feature type="domain" description="PAS" evidence="5">
    <location>
        <begin position="1"/>
        <end position="46"/>
    </location>
</feature>
<dbReference type="InterPro" id="IPR013656">
    <property type="entry name" value="PAS_4"/>
</dbReference>
<evidence type="ECO:0000313" key="9">
    <source>
        <dbReference type="Proteomes" id="UP000250079"/>
    </source>
</evidence>
<dbReference type="InterPro" id="IPR043128">
    <property type="entry name" value="Rev_trsase/Diguanyl_cyclase"/>
</dbReference>
<dbReference type="Gene3D" id="3.20.20.450">
    <property type="entry name" value="EAL domain"/>
    <property type="match status" value="1"/>
</dbReference>
<evidence type="ECO:0000313" key="8">
    <source>
        <dbReference type="EMBL" id="ASJ74709.1"/>
    </source>
</evidence>
<dbReference type="InterPro" id="IPR000014">
    <property type="entry name" value="PAS"/>
</dbReference>
<dbReference type="Gene3D" id="3.30.450.20">
    <property type="entry name" value="PAS domain"/>
    <property type="match status" value="1"/>
</dbReference>
<dbReference type="Pfam" id="PF13185">
    <property type="entry name" value="GAF_2"/>
    <property type="match status" value="2"/>
</dbReference>
<comment type="catalytic activity">
    <reaction evidence="4">
        <text>3',3'-c-di-GMP + H2O = 5'-phosphoguanylyl(3'-&gt;5')guanosine + H(+)</text>
        <dbReference type="Rhea" id="RHEA:24902"/>
        <dbReference type="ChEBI" id="CHEBI:15377"/>
        <dbReference type="ChEBI" id="CHEBI:15378"/>
        <dbReference type="ChEBI" id="CHEBI:58754"/>
        <dbReference type="ChEBI" id="CHEBI:58805"/>
        <dbReference type="EC" id="3.1.4.52"/>
    </reaction>
    <physiologicalReaction direction="left-to-right" evidence="4">
        <dbReference type="Rhea" id="RHEA:24903"/>
    </physiologicalReaction>
</comment>
<evidence type="ECO:0000259" key="7">
    <source>
        <dbReference type="PROSITE" id="PS50887"/>
    </source>
</evidence>
<dbReference type="Pfam" id="PF00990">
    <property type="entry name" value="GGDEF"/>
    <property type="match status" value="1"/>
</dbReference>
<comment type="cofactor">
    <cofactor evidence="1">
        <name>Mg(2+)</name>
        <dbReference type="ChEBI" id="CHEBI:18420"/>
    </cofactor>
</comment>
<dbReference type="EMBL" id="CP018632">
    <property type="protein sequence ID" value="ASJ74709.1"/>
    <property type="molecule type" value="Genomic_DNA"/>
</dbReference>
<dbReference type="InterPro" id="IPR029016">
    <property type="entry name" value="GAF-like_dom_sf"/>
</dbReference>
<dbReference type="FunFam" id="3.20.20.450:FF:000001">
    <property type="entry name" value="Cyclic di-GMP phosphodiesterase yahA"/>
    <property type="match status" value="1"/>
</dbReference>
<sequence length="918" mass="101109">MLQQIADAQLTTFVIKDLEHRFLLVDQALADSLGLSVEKMIGRHDLEVGIPERMVLGDSKLGFPGFWALDDEAVKAGCPLHEADSDLRKGSESMYSADTLRTPLRDKDGNITALLVQSRDVSDLIGLHQNLAENRATVELQDGHLSVLGDVLTSLMQNLDLDTLFDHIAETIVVHTRAQSAYIWMLNEAGCYMEAVAAVGPQKRACLGLQRPRGQGIAGKVWEDRKSVFMDKTTVGRYWLPDYIYEQQLCCVPLIVDDDVIGVMVLGSFSWDVSIRPEIALAEKIANIAAIAIKNAQLMASTQAELSRSRALSELGSSLSAISDPYADTDAVCRKLLDTIDINGAVFVVVNEHGTLESYVAWGKLSQEIKRLVLLPAEMVAETICAWCCQTGEEAFISRDQLDARESSRIHAMRDEMNYGSTSCMPVMSAGKVFGALSIVRERQRCDLNEREINVFRTVVNQLSAALERYDLHSALHHQANHDSLTKLPNRRQFEEELSSYLEPKSGNDAVGAVMFMDLDGFKLVNDTLGHGVGDELLKLVACRLSGCLRSEDLLARMGGDEFAVIIKGSQSLEYAVEISTRLSDSLSKPFLIDGSSLNVGTSMGICRFPEDGTNVDDLLRKADVAMYQAKNNGKGQILCFDQTLATKVLKRVQIEYQLRQAIAEEQFELFYQPKVNCQTGIVDGIEALIRWRHPDKGLIAPADFISVAEEAGLINAIGSWVLNEAVWQASQWSDTALGKLRIAVNIAASQFQLENFSSEVLDVLVHHGVPPDRLELEVTESIVMKNLDAVITRLQTLRTAGVRIAIDDFGTGYSSLKYLQDLPLDVLKIDRSFILRLQHEECRQSLVNTILLLASGLGLETVAEGVETLEQKEKLVTLGCSSIQGFYYSVPVLADALPGVVESINALVAPEPHQRAA</sequence>
<protein>
    <recommendedName>
        <fullName evidence="2">cyclic-guanylate-specific phosphodiesterase</fullName>
        <ecNumber evidence="2">3.1.4.52</ecNumber>
    </recommendedName>
</protein>
<dbReference type="CDD" id="cd01948">
    <property type="entry name" value="EAL"/>
    <property type="match status" value="1"/>
</dbReference>
<dbReference type="Gene3D" id="3.30.70.270">
    <property type="match status" value="1"/>
</dbReference>
<dbReference type="SUPFAM" id="SSF55785">
    <property type="entry name" value="PYP-like sensor domain (PAS domain)"/>
    <property type="match status" value="1"/>
</dbReference>
<dbReference type="SUPFAM" id="SSF55781">
    <property type="entry name" value="GAF domain-like"/>
    <property type="match status" value="2"/>
</dbReference>
<reference evidence="8 9" key="1">
    <citation type="submission" date="2016-12" db="EMBL/GenBank/DDBJ databases">
        <authorList>
            <person name="Song W.-J."/>
            <person name="Kurnit D.M."/>
        </authorList>
    </citation>
    <scope>NUCLEOTIDE SEQUENCE [LARGE SCALE GENOMIC DNA]</scope>
    <source>
        <strain evidence="8 9">IMCC3135</strain>
    </source>
</reference>
<dbReference type="Gene3D" id="3.30.450.40">
    <property type="match status" value="2"/>
</dbReference>
<dbReference type="AlphaFoldDB" id="A0A2Z2NTS0"/>
<evidence type="ECO:0000256" key="1">
    <source>
        <dbReference type="ARBA" id="ARBA00001946"/>
    </source>
</evidence>
<dbReference type="PROSITE" id="PS50887">
    <property type="entry name" value="GGDEF"/>
    <property type="match status" value="1"/>
</dbReference>
<evidence type="ECO:0000259" key="5">
    <source>
        <dbReference type="PROSITE" id="PS50112"/>
    </source>
</evidence>
<dbReference type="SUPFAM" id="SSF141868">
    <property type="entry name" value="EAL domain-like"/>
    <property type="match status" value="1"/>
</dbReference>
<dbReference type="NCBIfam" id="TIGR00254">
    <property type="entry name" value="GGDEF"/>
    <property type="match status" value="1"/>
</dbReference>
<proteinExistence type="predicted"/>
<evidence type="ECO:0000256" key="3">
    <source>
        <dbReference type="ARBA" id="ARBA00022636"/>
    </source>
</evidence>
<evidence type="ECO:0000256" key="4">
    <source>
        <dbReference type="ARBA" id="ARBA00051114"/>
    </source>
</evidence>
<dbReference type="Proteomes" id="UP000250079">
    <property type="component" value="Chromosome"/>
</dbReference>
<dbReference type="Pfam" id="PF08448">
    <property type="entry name" value="PAS_4"/>
    <property type="match status" value="1"/>
</dbReference>
<dbReference type="InterPro" id="IPR035965">
    <property type="entry name" value="PAS-like_dom_sf"/>
</dbReference>
<dbReference type="FunFam" id="3.30.70.270:FF:000001">
    <property type="entry name" value="Diguanylate cyclase domain protein"/>
    <property type="match status" value="1"/>
</dbReference>
<dbReference type="CDD" id="cd01949">
    <property type="entry name" value="GGDEF"/>
    <property type="match status" value="1"/>
</dbReference>
<dbReference type="GO" id="GO:0071111">
    <property type="term" value="F:cyclic-guanylate-specific phosphodiesterase activity"/>
    <property type="evidence" value="ECO:0007669"/>
    <property type="project" value="UniProtKB-EC"/>
</dbReference>
<gene>
    <name evidence="8" type="ORF">IMCC3135_23200</name>
</gene>
<evidence type="ECO:0000259" key="6">
    <source>
        <dbReference type="PROSITE" id="PS50883"/>
    </source>
</evidence>
<keyword evidence="9" id="KW-1185">Reference proteome</keyword>
<dbReference type="GO" id="GO:0071732">
    <property type="term" value="P:cellular response to nitric oxide"/>
    <property type="evidence" value="ECO:0007669"/>
    <property type="project" value="UniProtKB-ARBA"/>
</dbReference>
<dbReference type="EC" id="3.1.4.52" evidence="2"/>
<dbReference type="InterPro" id="IPR001633">
    <property type="entry name" value="EAL_dom"/>
</dbReference>
<dbReference type="InterPro" id="IPR052155">
    <property type="entry name" value="Biofilm_reg_signaling"/>
</dbReference>
<dbReference type="PANTHER" id="PTHR44757">
    <property type="entry name" value="DIGUANYLATE CYCLASE DGCP"/>
    <property type="match status" value="1"/>
</dbReference>
<dbReference type="Pfam" id="PF00563">
    <property type="entry name" value="EAL"/>
    <property type="match status" value="1"/>
</dbReference>
<accession>A0A2Z2NTS0</accession>
<keyword evidence="3" id="KW-0973">c-di-GMP</keyword>
<feature type="domain" description="GGDEF" evidence="7">
    <location>
        <begin position="510"/>
        <end position="643"/>
    </location>
</feature>
<dbReference type="SUPFAM" id="SSF55073">
    <property type="entry name" value="Nucleotide cyclase"/>
    <property type="match status" value="1"/>
</dbReference>
<name>A0A2Z2NTS0_9GAMM</name>
<dbReference type="InterPro" id="IPR000160">
    <property type="entry name" value="GGDEF_dom"/>
</dbReference>